<evidence type="ECO:0000256" key="1">
    <source>
        <dbReference type="SAM" id="MobiDB-lite"/>
    </source>
</evidence>
<dbReference type="RefSeq" id="WP_100866096.1">
    <property type="nucleotide sequence ID" value="NZ_PHUF01000002.1"/>
</dbReference>
<protein>
    <submittedName>
        <fullName evidence="3">Uncharacterized protein</fullName>
    </submittedName>
</protein>
<feature type="chain" id="PRO_5014942511" evidence="2">
    <location>
        <begin position="21"/>
        <end position="609"/>
    </location>
</feature>
<reference evidence="3 4" key="1">
    <citation type="submission" date="2017-11" db="EMBL/GenBank/DDBJ databases">
        <title>Genomic Encyclopedia of Type Strains, Phase III (KMG-III): the genomes of soil and plant-associated and newly described type strains.</title>
        <authorList>
            <person name="Whitman W."/>
        </authorList>
    </citation>
    <scope>NUCLEOTIDE SEQUENCE [LARGE SCALE GENOMIC DNA]</scope>
    <source>
        <strain evidence="3 4">CGMCC 1.12274</strain>
    </source>
</reference>
<dbReference type="Proteomes" id="UP000232587">
    <property type="component" value="Unassembled WGS sequence"/>
</dbReference>
<feature type="signal peptide" evidence="2">
    <location>
        <begin position="1"/>
        <end position="20"/>
    </location>
</feature>
<proteinExistence type="predicted"/>
<name>A0A2N0I3C0_9SPHN</name>
<sequence>MKRVLLFAGGGLLALSSVWAAAQDSPESLLPPGFERPKAPPKQDSPAPNPAASPVVQPLPSDSSRASSAGPRPITLPSGMRIPTLRELEAMTPDELDELLGLKPKFDMPGAARRSLDRVGVLAADEGGLPPLSVRGQSPVLVKAAIEGNKGQMVSRWGHILVRRALASRMDAPQGMNPADFAAARTQLLLRMGEGEAARALVQDVDAGNYTPGLTQAALDAFAFTADVTGVCPVIAVHGSVRRDPDWRVLRSLCASFQGDGSAGMAQLTQMERTGVWPQIDILLAKKYAGAIGKSRQAVTIEWDKVEDMKPWRYALAIGVGLEPPARLTDDNAVRYGLINATAPMLPLTARAAGADRAAGAGILSAAAMVDLYGQIYAQEDIEGEWADRAASLRTAYVGEAPADRLAAIKALWSDSGDAQARYSRQVLTAYAAARMPVDQSFSADAPDLIASMLAAGLDANALRWLSQAEPGSLAWGQLALAAPTAQGAVDAGALDDFYDNDTSNGYRKSRFLLAGLAGLGRVDAGVAGNFAAKLGIDPARQTRWTALIDQAAAVDNQALVVLLAGVGMQGDGWDKMTSVNLFHIVNALNKVGLSAEARMIAAEAVARA</sequence>
<comment type="caution">
    <text evidence="3">The sequence shown here is derived from an EMBL/GenBank/DDBJ whole genome shotgun (WGS) entry which is preliminary data.</text>
</comment>
<keyword evidence="4" id="KW-1185">Reference proteome</keyword>
<feature type="region of interest" description="Disordered" evidence="1">
    <location>
        <begin position="25"/>
        <end position="82"/>
    </location>
</feature>
<dbReference type="AlphaFoldDB" id="A0A2N0I3C0"/>
<dbReference type="EMBL" id="PHUF01000002">
    <property type="protein sequence ID" value="PKB25682.1"/>
    <property type="molecule type" value="Genomic_DNA"/>
</dbReference>
<keyword evidence="2" id="KW-0732">Signal</keyword>
<dbReference type="OrthoDB" id="7388088at2"/>
<evidence type="ECO:0000256" key="2">
    <source>
        <dbReference type="SAM" id="SignalP"/>
    </source>
</evidence>
<evidence type="ECO:0000313" key="4">
    <source>
        <dbReference type="Proteomes" id="UP000232587"/>
    </source>
</evidence>
<evidence type="ECO:0000313" key="3">
    <source>
        <dbReference type="EMBL" id="PKB25682.1"/>
    </source>
</evidence>
<gene>
    <name evidence="3" type="ORF">B0I00_0888</name>
</gene>
<organism evidence="3 4">
    <name type="scientific">Novosphingobium kunmingense</name>
    <dbReference type="NCBI Taxonomy" id="1211806"/>
    <lineage>
        <taxon>Bacteria</taxon>
        <taxon>Pseudomonadati</taxon>
        <taxon>Pseudomonadota</taxon>
        <taxon>Alphaproteobacteria</taxon>
        <taxon>Sphingomonadales</taxon>
        <taxon>Sphingomonadaceae</taxon>
        <taxon>Novosphingobium</taxon>
    </lineage>
</organism>
<accession>A0A2N0I3C0</accession>